<dbReference type="RefSeq" id="WP_188746188.1">
    <property type="nucleotide sequence ID" value="NZ_BMIK01000001.1"/>
</dbReference>
<dbReference type="Proteomes" id="UP000597338">
    <property type="component" value="Unassembled WGS sequence"/>
</dbReference>
<evidence type="ECO:0000313" key="2">
    <source>
        <dbReference type="Proteomes" id="UP000597338"/>
    </source>
</evidence>
<proteinExistence type="predicted"/>
<keyword evidence="2" id="KW-1185">Reference proteome</keyword>
<accession>A0ABQ1KWR9</accession>
<dbReference type="EMBL" id="BMIK01000001">
    <property type="protein sequence ID" value="GGC12675.1"/>
    <property type="molecule type" value="Genomic_DNA"/>
</dbReference>
<reference evidence="2" key="1">
    <citation type="journal article" date="2019" name="Int. J. Syst. Evol. Microbiol.">
        <title>The Global Catalogue of Microorganisms (GCM) 10K type strain sequencing project: providing services to taxonomists for standard genome sequencing and annotation.</title>
        <authorList>
            <consortium name="The Broad Institute Genomics Platform"/>
            <consortium name="The Broad Institute Genome Sequencing Center for Infectious Disease"/>
            <person name="Wu L."/>
            <person name="Ma J."/>
        </authorList>
    </citation>
    <scope>NUCLEOTIDE SEQUENCE [LARGE SCALE GENOMIC DNA]</scope>
    <source>
        <strain evidence="2">CGMCC 1.15342</strain>
    </source>
</reference>
<sequence length="58" mass="6679">MGGYAETSQFSKPEFVLHYDRPGHSRIILDGVTEKADSIHVVLDKVERRYPLVERDGY</sequence>
<name>A0ABQ1KWR9_9SPHI</name>
<comment type="caution">
    <text evidence="1">The sequence shown here is derived from an EMBL/GenBank/DDBJ whole genome shotgun (WGS) entry which is preliminary data.</text>
</comment>
<organism evidence="1 2">
    <name type="scientific">Parapedobacter defluvii</name>
    <dbReference type="NCBI Taxonomy" id="2045106"/>
    <lineage>
        <taxon>Bacteria</taxon>
        <taxon>Pseudomonadati</taxon>
        <taxon>Bacteroidota</taxon>
        <taxon>Sphingobacteriia</taxon>
        <taxon>Sphingobacteriales</taxon>
        <taxon>Sphingobacteriaceae</taxon>
        <taxon>Parapedobacter</taxon>
    </lineage>
</organism>
<evidence type="ECO:0000313" key="1">
    <source>
        <dbReference type="EMBL" id="GGC12675.1"/>
    </source>
</evidence>
<gene>
    <name evidence="1" type="ORF">GCM10011386_00420</name>
</gene>
<protein>
    <submittedName>
        <fullName evidence="1">Uncharacterized protein</fullName>
    </submittedName>
</protein>